<accession>A0A426DRK9</accession>
<dbReference type="Proteomes" id="UP000274920">
    <property type="component" value="Unassembled WGS sequence"/>
</dbReference>
<dbReference type="EMBL" id="RHJS01000002">
    <property type="protein sequence ID" value="RRK35519.1"/>
    <property type="molecule type" value="Genomic_DNA"/>
</dbReference>
<evidence type="ECO:0000313" key="1">
    <source>
        <dbReference type="EMBL" id="RRK35519.1"/>
    </source>
</evidence>
<keyword evidence="2" id="KW-1185">Reference proteome</keyword>
<proteinExistence type="predicted"/>
<evidence type="ECO:0000313" key="2">
    <source>
        <dbReference type="Proteomes" id="UP000274920"/>
    </source>
</evidence>
<gene>
    <name evidence="1" type="ORF">EBB54_24715</name>
</gene>
<reference evidence="1" key="1">
    <citation type="submission" date="2018-10" db="EMBL/GenBank/DDBJ databases">
        <title>Schaedlerella arabinophila gen. nov. sp. nov., isolated from the mouse intestinal tract and comparative analysis with the genome of the closely related altered Schaedler flora strain ASF502.</title>
        <authorList>
            <person name="Miyake S."/>
            <person name="Soh M."/>
            <person name="Seedorf H."/>
        </authorList>
    </citation>
    <scope>NUCLEOTIDE SEQUENCE [LARGE SCALE GENOMIC DNA]</scope>
    <source>
        <strain evidence="1">DSM 106076</strain>
    </source>
</reference>
<name>A0A426DRK9_9FIRM</name>
<protein>
    <submittedName>
        <fullName evidence="1">Uncharacterized protein</fullName>
    </submittedName>
</protein>
<organism evidence="1 2">
    <name type="scientific">Schaedlerella arabinosiphila</name>
    <dbReference type="NCBI Taxonomy" id="2044587"/>
    <lineage>
        <taxon>Bacteria</taxon>
        <taxon>Bacillati</taxon>
        <taxon>Bacillota</taxon>
        <taxon>Clostridia</taxon>
        <taxon>Lachnospirales</taxon>
        <taxon>Lachnospiraceae</taxon>
        <taxon>Schaedlerella</taxon>
    </lineage>
</organism>
<dbReference type="AlphaFoldDB" id="A0A426DRK9"/>
<sequence>MEELLNMVISYVESATQDEYDEIAQTIRNDLVFRKYEKDIEKYIRYIPNTSEKCRACKGSYPAQAVLISLNTGESYSLDLFERGIDPEDYQGNTLLTFGYDEISQTSIHISKSPGENKGLAEIERGNGIVSIHRMKKLFCDDCIKAMLDTVENQIIGEVVICDTKTNTFYPLEDESKAQIEDYALETEYKDGNYEIAVKSVNETE</sequence>
<comment type="caution">
    <text evidence="1">The sequence shown here is derived from an EMBL/GenBank/DDBJ whole genome shotgun (WGS) entry which is preliminary data.</text>
</comment>